<dbReference type="PANTHER" id="PTHR41534:SF2">
    <property type="entry name" value="3-PHENYLPROPIONATE_CINNAMIC ACID DIOXYGENASE SUBUNIT BETA"/>
    <property type="match status" value="1"/>
</dbReference>
<evidence type="ECO:0000313" key="4">
    <source>
        <dbReference type="Proteomes" id="UP000069001"/>
    </source>
</evidence>
<dbReference type="GO" id="GO:0019380">
    <property type="term" value="P:3-phenylpropionate catabolic process"/>
    <property type="evidence" value="ECO:0007669"/>
    <property type="project" value="TreeGrafter"/>
</dbReference>
<name>A0A118KC39_BURCE</name>
<protein>
    <submittedName>
        <fullName evidence="3">Uncharacterized protein</fullName>
    </submittedName>
</protein>
<dbReference type="PANTHER" id="PTHR41534">
    <property type="entry name" value="BLR3401 PROTEIN"/>
    <property type="match status" value="1"/>
</dbReference>
<dbReference type="GO" id="GO:0016491">
    <property type="term" value="F:oxidoreductase activity"/>
    <property type="evidence" value="ECO:0007669"/>
    <property type="project" value="UniProtKB-KW"/>
</dbReference>
<dbReference type="SUPFAM" id="SSF54427">
    <property type="entry name" value="NTF2-like"/>
    <property type="match status" value="1"/>
</dbReference>
<sequence length="170" mass="19945">MNAAIPEPMLADLSLDLRLRQFLYREADLLDRWQLREWLDLFTDDAVYLVPTTDHPSPQPDSDLTLIHDDRHRLAYRVDLLLGGRAWAEQPASRTRREITNVMLVDRRDATLDVQSNFTIRRFRHGDMQTFVGHYRHRLVDCDGILRIRHRTAVLDHETLTPHGMVSIIL</sequence>
<evidence type="ECO:0000256" key="2">
    <source>
        <dbReference type="ARBA" id="ARBA00023002"/>
    </source>
</evidence>
<dbReference type="CDD" id="cd00667">
    <property type="entry name" value="ring_hydroxylating_dioxygenases_beta"/>
    <property type="match status" value="1"/>
</dbReference>
<evidence type="ECO:0000256" key="1">
    <source>
        <dbReference type="ARBA" id="ARBA00009570"/>
    </source>
</evidence>
<dbReference type="Proteomes" id="UP000069001">
    <property type="component" value="Unassembled WGS sequence"/>
</dbReference>
<dbReference type="AlphaFoldDB" id="A0A118KC39"/>
<dbReference type="Pfam" id="PF00866">
    <property type="entry name" value="Ring_hydroxyl_B"/>
    <property type="match status" value="1"/>
</dbReference>
<dbReference type="Gene3D" id="3.10.450.50">
    <property type="match status" value="1"/>
</dbReference>
<comment type="similarity">
    <text evidence="1">Belongs to the bacterial ring-hydroxylating dioxygenase beta subunit family.</text>
</comment>
<reference evidence="3 4" key="1">
    <citation type="submission" date="2015-11" db="EMBL/GenBank/DDBJ databases">
        <title>Expanding the genomic diversity of Burkholderia species for the development of highly accurate diagnostics.</title>
        <authorList>
            <person name="Sahl J."/>
            <person name="Keim P."/>
            <person name="Wagner D."/>
        </authorList>
    </citation>
    <scope>NUCLEOTIDE SEQUENCE [LARGE SCALE GENOMIC DNA]</scope>
    <source>
        <strain evidence="3 4">MSMB1302</strain>
    </source>
</reference>
<dbReference type="InterPro" id="IPR032710">
    <property type="entry name" value="NTF2-like_dom_sf"/>
</dbReference>
<gene>
    <name evidence="3" type="ORF">WS90_36130</name>
</gene>
<proteinExistence type="inferred from homology"/>
<dbReference type="EMBL" id="LOYH01000109">
    <property type="protein sequence ID" value="KVK71986.1"/>
    <property type="molecule type" value="Genomic_DNA"/>
</dbReference>
<keyword evidence="2" id="KW-0560">Oxidoreductase</keyword>
<dbReference type="InterPro" id="IPR000391">
    <property type="entry name" value="Rng_hydr_dOase-bsu"/>
</dbReference>
<accession>A0A118KC39</accession>
<evidence type="ECO:0000313" key="3">
    <source>
        <dbReference type="EMBL" id="KVK71986.1"/>
    </source>
</evidence>
<organism evidence="3 4">
    <name type="scientific">Burkholderia cepacia</name>
    <name type="common">Pseudomonas cepacia</name>
    <dbReference type="NCBI Taxonomy" id="292"/>
    <lineage>
        <taxon>Bacteria</taxon>
        <taxon>Pseudomonadati</taxon>
        <taxon>Pseudomonadota</taxon>
        <taxon>Betaproteobacteria</taxon>
        <taxon>Burkholderiales</taxon>
        <taxon>Burkholderiaceae</taxon>
        <taxon>Burkholderia</taxon>
        <taxon>Burkholderia cepacia complex</taxon>
    </lineage>
</organism>
<comment type="caution">
    <text evidence="3">The sequence shown here is derived from an EMBL/GenBank/DDBJ whole genome shotgun (WGS) entry which is preliminary data.</text>
</comment>